<proteinExistence type="predicted"/>
<name>A0ABX7F8B6_9RHOB</name>
<dbReference type="InterPro" id="IPR001387">
    <property type="entry name" value="Cro/C1-type_HTH"/>
</dbReference>
<accession>A0ABX7F8B6</accession>
<dbReference type="RefSeq" id="WP_023848242.1">
    <property type="nucleotide sequence ID" value="NZ_CP047166.1"/>
</dbReference>
<gene>
    <name evidence="1" type="ORF">GQA70_08580</name>
</gene>
<dbReference type="EMBL" id="CP047166">
    <property type="protein sequence ID" value="QRF66359.1"/>
    <property type="molecule type" value="Genomic_DNA"/>
</dbReference>
<dbReference type="Proteomes" id="UP000596387">
    <property type="component" value="Chromosome"/>
</dbReference>
<evidence type="ECO:0000313" key="1">
    <source>
        <dbReference type="EMBL" id="QRF66359.1"/>
    </source>
</evidence>
<sequence>MQTEIAKIEGRLCRAGQTVAELCRRAAIARSTWQRWKRGDTEPNMATWLTVQAACDGLCGPVVDGPAEDAA</sequence>
<reference evidence="1 2" key="1">
    <citation type="submission" date="2019-12" db="EMBL/GenBank/DDBJ databases">
        <title>Complete Genome Sequence of a Quorum-Sensing Bacterium,Rhodobacteraceae bacterium C31, Isolated from a marine microalgae symbiotic bacteria.</title>
        <authorList>
            <person name="Zhang Y."/>
        </authorList>
    </citation>
    <scope>NUCLEOTIDE SEQUENCE [LARGE SCALE GENOMIC DNA]</scope>
    <source>
        <strain evidence="1 2">C31</strain>
    </source>
</reference>
<keyword evidence="2" id="KW-1185">Reference proteome</keyword>
<evidence type="ECO:0008006" key="3">
    <source>
        <dbReference type="Google" id="ProtNLM"/>
    </source>
</evidence>
<dbReference type="Gene3D" id="1.10.260.40">
    <property type="entry name" value="lambda repressor-like DNA-binding domains"/>
    <property type="match status" value="1"/>
</dbReference>
<dbReference type="InterPro" id="IPR010982">
    <property type="entry name" value="Lambda_DNA-bd_dom_sf"/>
</dbReference>
<dbReference type="SUPFAM" id="SSF47413">
    <property type="entry name" value="lambda repressor-like DNA-binding domains"/>
    <property type="match status" value="1"/>
</dbReference>
<protein>
    <recommendedName>
        <fullName evidence="3">Helix-turn-helix transcriptional regulator</fullName>
    </recommendedName>
</protein>
<organism evidence="1 2">
    <name type="scientific">Ponticoccus alexandrii</name>
    <dbReference type="NCBI Taxonomy" id="1943633"/>
    <lineage>
        <taxon>Bacteria</taxon>
        <taxon>Pseudomonadati</taxon>
        <taxon>Pseudomonadota</taxon>
        <taxon>Alphaproteobacteria</taxon>
        <taxon>Rhodobacterales</taxon>
        <taxon>Roseobacteraceae</taxon>
        <taxon>Ponticoccus</taxon>
    </lineage>
</organism>
<evidence type="ECO:0000313" key="2">
    <source>
        <dbReference type="Proteomes" id="UP000596387"/>
    </source>
</evidence>
<dbReference type="CDD" id="cd00093">
    <property type="entry name" value="HTH_XRE"/>
    <property type="match status" value="1"/>
</dbReference>